<evidence type="ECO:0008006" key="4">
    <source>
        <dbReference type="Google" id="ProtNLM"/>
    </source>
</evidence>
<evidence type="ECO:0000256" key="1">
    <source>
        <dbReference type="SAM" id="Phobius"/>
    </source>
</evidence>
<evidence type="ECO:0000313" key="2">
    <source>
        <dbReference type="EMBL" id="BBO75872.1"/>
    </source>
</evidence>
<dbReference type="AlphaFoldDB" id="A0A5K7Z1N3"/>
<keyword evidence="3" id="KW-1185">Reference proteome</keyword>
<proteinExistence type="predicted"/>
<reference evidence="2 3" key="1">
    <citation type="submission" date="2019-11" db="EMBL/GenBank/DDBJ databases">
        <title>Comparative genomics of hydrocarbon-degrading Desulfosarcina strains.</title>
        <authorList>
            <person name="Watanabe M."/>
            <person name="Kojima H."/>
            <person name="Fukui M."/>
        </authorList>
    </citation>
    <scope>NUCLEOTIDE SEQUENCE [LARGE SCALE GENOMIC DNA]</scope>
    <source>
        <strain evidence="2 3">PP31</strain>
    </source>
</reference>
<dbReference type="KEGG" id="dwd:DSCW_32890"/>
<protein>
    <recommendedName>
        <fullName evidence="4">ABC transporter permease</fullName>
    </recommendedName>
</protein>
<dbReference type="Proteomes" id="UP000427769">
    <property type="component" value="Chromosome"/>
</dbReference>
<dbReference type="EMBL" id="AP021875">
    <property type="protein sequence ID" value="BBO75872.1"/>
    <property type="molecule type" value="Genomic_DNA"/>
</dbReference>
<accession>A0A5K7Z1N3</accession>
<sequence length="95" mass="10824">MALNTLYSNLRRLSAKACFGWIMGHRVSVILAVLALTLFFLTTLPKLVFNTSIYDMVIEDLEETREYQAFKNVFGGEEIIRVVISGQNVFDELAF</sequence>
<keyword evidence="1" id="KW-0812">Transmembrane</keyword>
<keyword evidence="1" id="KW-1133">Transmembrane helix</keyword>
<organism evidence="2 3">
    <name type="scientific">Desulfosarcina widdelii</name>
    <dbReference type="NCBI Taxonomy" id="947919"/>
    <lineage>
        <taxon>Bacteria</taxon>
        <taxon>Pseudomonadati</taxon>
        <taxon>Thermodesulfobacteriota</taxon>
        <taxon>Desulfobacteria</taxon>
        <taxon>Desulfobacterales</taxon>
        <taxon>Desulfosarcinaceae</taxon>
        <taxon>Desulfosarcina</taxon>
    </lineage>
</organism>
<name>A0A5K7Z1N3_9BACT</name>
<dbReference type="RefSeq" id="WP_155304755.1">
    <property type="nucleotide sequence ID" value="NZ_AP021875.1"/>
</dbReference>
<feature type="transmembrane region" description="Helical" evidence="1">
    <location>
        <begin position="20"/>
        <end position="41"/>
    </location>
</feature>
<gene>
    <name evidence="2" type="ORF">DSCW_32890</name>
</gene>
<keyword evidence="1" id="KW-0472">Membrane</keyword>
<evidence type="ECO:0000313" key="3">
    <source>
        <dbReference type="Proteomes" id="UP000427769"/>
    </source>
</evidence>